<gene>
    <name evidence="19" type="primary">hom</name>
    <name evidence="19" type="ORF">ENSA5_20430</name>
</gene>
<dbReference type="PANTHER" id="PTHR43331">
    <property type="entry name" value="HOMOSERINE DEHYDROGENASE"/>
    <property type="match status" value="1"/>
</dbReference>
<evidence type="ECO:0000256" key="2">
    <source>
        <dbReference type="ARBA" id="ARBA00005056"/>
    </source>
</evidence>
<evidence type="ECO:0000256" key="16">
    <source>
        <dbReference type="RuleBase" id="RU000579"/>
    </source>
</evidence>
<keyword evidence="8 16" id="KW-0791">Threonine biosynthesis</keyword>
<evidence type="ECO:0000256" key="10">
    <source>
        <dbReference type="ARBA" id="ARBA00022857"/>
    </source>
</evidence>
<dbReference type="FunFam" id="3.40.50.720:FF:000062">
    <property type="entry name" value="Homoserine dehydrogenase"/>
    <property type="match status" value="1"/>
</dbReference>
<comment type="caution">
    <text evidence="19">The sequence shown here is derived from an EMBL/GenBank/DDBJ whole genome shotgun (WGS) entry which is preliminary data.</text>
</comment>
<reference evidence="19 20" key="1">
    <citation type="submission" date="2018-03" db="EMBL/GenBank/DDBJ databases">
        <title>Draft Genome Sequences of the Obligatory Marine Myxobacteria Enhygromyxa salina SWB005.</title>
        <authorList>
            <person name="Poehlein A."/>
            <person name="Moghaddam J.A."/>
            <person name="Harms H."/>
            <person name="Alanjari M."/>
            <person name="Koenig G.M."/>
            <person name="Daniel R."/>
            <person name="Schaeberle T.F."/>
        </authorList>
    </citation>
    <scope>NUCLEOTIDE SEQUENCE [LARGE SCALE GENOMIC DNA]</scope>
    <source>
        <strain evidence="19 20">SWB005</strain>
    </source>
</reference>
<dbReference type="Gene3D" id="3.30.360.10">
    <property type="entry name" value="Dihydrodipicolinate Reductase, domain 2"/>
    <property type="match status" value="1"/>
</dbReference>
<keyword evidence="12" id="KW-0520">NAD</keyword>
<dbReference type="InterPro" id="IPR019811">
    <property type="entry name" value="HDH_CS"/>
</dbReference>
<comment type="pathway">
    <text evidence="3 16">Amino-acid biosynthesis; L-methionine biosynthesis via de novo pathway; L-homoserine from L-aspartate: step 3/3.</text>
</comment>
<feature type="domain" description="ACT" evidence="18">
    <location>
        <begin position="362"/>
        <end position="441"/>
    </location>
</feature>
<dbReference type="UniPathway" id="UPA00050">
    <property type="reaction ID" value="UER00063"/>
</dbReference>
<protein>
    <recommendedName>
        <fullName evidence="6 16">Homoserine dehydrogenase</fullName>
        <ecNumber evidence="5 16">1.1.1.3</ecNumber>
    </recommendedName>
</protein>
<evidence type="ECO:0000256" key="15">
    <source>
        <dbReference type="PIRSR" id="PIRSR000098-2"/>
    </source>
</evidence>
<evidence type="ECO:0000256" key="8">
    <source>
        <dbReference type="ARBA" id="ARBA00022697"/>
    </source>
</evidence>
<dbReference type="FunFam" id="3.30.360.10:FF:000005">
    <property type="entry name" value="Homoserine dehydrogenase"/>
    <property type="match status" value="1"/>
</dbReference>
<dbReference type="SUPFAM" id="SSF55021">
    <property type="entry name" value="ACT-like"/>
    <property type="match status" value="1"/>
</dbReference>
<dbReference type="EMBL" id="PVNK01000110">
    <property type="protein sequence ID" value="PRQ02866.1"/>
    <property type="molecule type" value="Genomic_DNA"/>
</dbReference>
<evidence type="ECO:0000256" key="17">
    <source>
        <dbReference type="RuleBase" id="RU004171"/>
    </source>
</evidence>
<comment type="similarity">
    <text evidence="4 17">Belongs to the homoserine dehydrogenase family.</text>
</comment>
<dbReference type="AlphaFoldDB" id="A0A2S9YCW7"/>
<comment type="pathway">
    <text evidence="2 16">Amino-acid biosynthesis; L-threonine biosynthesis; L-threonine from L-aspartate: step 3/5.</text>
</comment>
<organism evidence="19 20">
    <name type="scientific">Enhygromyxa salina</name>
    <dbReference type="NCBI Taxonomy" id="215803"/>
    <lineage>
        <taxon>Bacteria</taxon>
        <taxon>Pseudomonadati</taxon>
        <taxon>Myxococcota</taxon>
        <taxon>Polyangia</taxon>
        <taxon>Nannocystales</taxon>
        <taxon>Nannocystaceae</taxon>
        <taxon>Enhygromyxa</taxon>
    </lineage>
</organism>
<dbReference type="Gene3D" id="3.40.50.720">
    <property type="entry name" value="NAD(P)-binding Rossmann-like Domain"/>
    <property type="match status" value="1"/>
</dbReference>
<dbReference type="InterPro" id="IPR001342">
    <property type="entry name" value="HDH_cat"/>
</dbReference>
<dbReference type="CDD" id="cd04881">
    <property type="entry name" value="ACT_HSDH-Hom"/>
    <property type="match status" value="1"/>
</dbReference>
<evidence type="ECO:0000313" key="19">
    <source>
        <dbReference type="EMBL" id="PRQ02866.1"/>
    </source>
</evidence>
<evidence type="ECO:0000256" key="12">
    <source>
        <dbReference type="ARBA" id="ARBA00023027"/>
    </source>
</evidence>
<dbReference type="GO" id="GO:0009086">
    <property type="term" value="P:methionine biosynthetic process"/>
    <property type="evidence" value="ECO:0007669"/>
    <property type="project" value="UniProtKB-KW"/>
</dbReference>
<keyword evidence="20" id="KW-1185">Reference proteome</keyword>
<dbReference type="NCBIfam" id="NF004976">
    <property type="entry name" value="PRK06349.1"/>
    <property type="match status" value="1"/>
</dbReference>
<evidence type="ECO:0000259" key="18">
    <source>
        <dbReference type="PROSITE" id="PS51671"/>
    </source>
</evidence>
<evidence type="ECO:0000256" key="3">
    <source>
        <dbReference type="ARBA" id="ARBA00005062"/>
    </source>
</evidence>
<evidence type="ECO:0000256" key="6">
    <source>
        <dbReference type="ARBA" id="ARBA00013376"/>
    </source>
</evidence>
<evidence type="ECO:0000256" key="14">
    <source>
        <dbReference type="PIRSR" id="PIRSR000098-1"/>
    </source>
</evidence>
<dbReference type="EC" id="1.1.1.3" evidence="5 16"/>
<keyword evidence="7 16" id="KW-0028">Amino-acid biosynthesis</keyword>
<evidence type="ECO:0000256" key="9">
    <source>
        <dbReference type="ARBA" id="ARBA00022723"/>
    </source>
</evidence>
<keyword evidence="10 15" id="KW-0521">NADP</keyword>
<dbReference type="PROSITE" id="PS51671">
    <property type="entry name" value="ACT"/>
    <property type="match status" value="1"/>
</dbReference>
<name>A0A2S9YCW7_9BACT</name>
<dbReference type="Pfam" id="PF03447">
    <property type="entry name" value="NAD_binding_3"/>
    <property type="match status" value="1"/>
</dbReference>
<dbReference type="Pfam" id="PF01842">
    <property type="entry name" value="ACT"/>
    <property type="match status" value="1"/>
</dbReference>
<dbReference type="Pfam" id="PF00742">
    <property type="entry name" value="Homoserine_dh"/>
    <property type="match status" value="1"/>
</dbReference>
<dbReference type="GO" id="GO:0004412">
    <property type="term" value="F:homoserine dehydrogenase activity"/>
    <property type="evidence" value="ECO:0007669"/>
    <property type="project" value="UniProtKB-EC"/>
</dbReference>
<feature type="binding site" evidence="15">
    <location>
        <position position="199"/>
    </location>
    <ligand>
        <name>L-homoserine</name>
        <dbReference type="ChEBI" id="CHEBI:57476"/>
    </ligand>
</feature>
<proteinExistence type="inferred from homology"/>
<dbReference type="PIRSF" id="PIRSF000098">
    <property type="entry name" value="Homoser_dehydrog"/>
    <property type="match status" value="1"/>
</dbReference>
<accession>A0A2S9YCW7</accession>
<evidence type="ECO:0000256" key="5">
    <source>
        <dbReference type="ARBA" id="ARBA00013213"/>
    </source>
</evidence>
<dbReference type="UniPathway" id="UPA00051">
    <property type="reaction ID" value="UER00465"/>
</dbReference>
<dbReference type="GO" id="GO:0050661">
    <property type="term" value="F:NADP binding"/>
    <property type="evidence" value="ECO:0007669"/>
    <property type="project" value="InterPro"/>
</dbReference>
<dbReference type="InterPro" id="IPR036291">
    <property type="entry name" value="NAD(P)-bd_dom_sf"/>
</dbReference>
<keyword evidence="9" id="KW-0479">Metal-binding</keyword>
<dbReference type="InterPro" id="IPR002912">
    <property type="entry name" value="ACT_dom"/>
</dbReference>
<feature type="binding site" evidence="15">
    <location>
        <position position="114"/>
    </location>
    <ligand>
        <name>NADPH</name>
        <dbReference type="ChEBI" id="CHEBI:57783"/>
    </ligand>
</feature>
<dbReference type="SUPFAM" id="SSF55347">
    <property type="entry name" value="Glyceraldehyde-3-phosphate dehydrogenase-like, C-terminal domain"/>
    <property type="match status" value="1"/>
</dbReference>
<dbReference type="Proteomes" id="UP000237968">
    <property type="component" value="Unassembled WGS sequence"/>
</dbReference>
<sequence length="453" mass="48005">MGTRLRSAPVRSIHIGMLGLGNVGQGVLRILAENGAAIQDRIAAEPVIGRVLVRDLAKARELEVDPALLTLDPDDILEDPDVRVVVELIGGIEPARTYVLRALEAGKHVVTANKALLAERGEELFAAAAARGLSIYFEGSVAGGIPVLRALREGLASDRIDRVIGIVNGTSNYILDAMSRTGASYEQALAAAQAAGFAEADPTLDVEGGDAAHKLALLTLVCVGVRVDPDQIHTDGITRVRPFDIRMAAELGYVIKSLAIGEFGDGRPRLRVHPTFVPRDHILAGVHGSYNAVEVSSRALGQSMYYGKGAGMMPTGVAVVSDIIEVCRDIVGFSEGGPPPGAFREVRALEPAPLDELECENYLCVHVPNVPGVLGKVASCLGRHGVSIKRMNQDTPGAGEPIDMVILTERTAEAKVRAALAELDTFDLSLMPSHRFRILESEAPAQAVDGGPR</sequence>
<evidence type="ECO:0000313" key="20">
    <source>
        <dbReference type="Proteomes" id="UP000237968"/>
    </source>
</evidence>
<keyword evidence="11 16" id="KW-0560">Oxidoreductase</keyword>
<dbReference type="PANTHER" id="PTHR43331:SF1">
    <property type="entry name" value="HOMOSERINE DEHYDROGENASE"/>
    <property type="match status" value="1"/>
</dbReference>
<dbReference type="Gene3D" id="3.30.70.260">
    <property type="match status" value="1"/>
</dbReference>
<evidence type="ECO:0000256" key="13">
    <source>
        <dbReference type="ARBA" id="ARBA00023167"/>
    </source>
</evidence>
<dbReference type="InterPro" id="IPR045865">
    <property type="entry name" value="ACT-like_dom_sf"/>
</dbReference>
<evidence type="ECO:0000256" key="7">
    <source>
        <dbReference type="ARBA" id="ARBA00022605"/>
    </source>
</evidence>
<dbReference type="InterPro" id="IPR005106">
    <property type="entry name" value="Asp/hSer_DH_NAD-bd"/>
</dbReference>
<comment type="cofactor">
    <cofactor evidence="1">
        <name>a metal cation</name>
        <dbReference type="ChEBI" id="CHEBI:25213"/>
    </cofactor>
</comment>
<dbReference type="GO" id="GO:0009088">
    <property type="term" value="P:threonine biosynthetic process"/>
    <property type="evidence" value="ECO:0007669"/>
    <property type="project" value="UniProtKB-UniPathway"/>
</dbReference>
<dbReference type="PROSITE" id="PS01042">
    <property type="entry name" value="HOMOSER_DHGENASE"/>
    <property type="match status" value="1"/>
</dbReference>
<comment type="catalytic activity">
    <reaction evidence="16">
        <text>L-homoserine + NADP(+) = L-aspartate 4-semialdehyde + NADPH + H(+)</text>
        <dbReference type="Rhea" id="RHEA:15761"/>
        <dbReference type="ChEBI" id="CHEBI:15378"/>
        <dbReference type="ChEBI" id="CHEBI:57476"/>
        <dbReference type="ChEBI" id="CHEBI:57783"/>
        <dbReference type="ChEBI" id="CHEBI:58349"/>
        <dbReference type="ChEBI" id="CHEBI:537519"/>
        <dbReference type="EC" id="1.1.1.3"/>
    </reaction>
</comment>
<evidence type="ECO:0000256" key="1">
    <source>
        <dbReference type="ARBA" id="ARBA00001920"/>
    </source>
</evidence>
<dbReference type="SUPFAM" id="SSF51735">
    <property type="entry name" value="NAD(P)-binding Rossmann-fold domains"/>
    <property type="match status" value="1"/>
</dbReference>
<dbReference type="GO" id="GO:0046872">
    <property type="term" value="F:metal ion binding"/>
    <property type="evidence" value="ECO:0007669"/>
    <property type="project" value="UniProtKB-KW"/>
</dbReference>
<evidence type="ECO:0000256" key="4">
    <source>
        <dbReference type="ARBA" id="ARBA00006753"/>
    </source>
</evidence>
<feature type="active site" description="Proton donor" evidence="14">
    <location>
        <position position="214"/>
    </location>
</feature>
<dbReference type="InterPro" id="IPR016204">
    <property type="entry name" value="HDH"/>
</dbReference>
<evidence type="ECO:0000256" key="11">
    <source>
        <dbReference type="ARBA" id="ARBA00023002"/>
    </source>
</evidence>
<keyword evidence="13 16" id="KW-0486">Methionine biosynthesis</keyword>